<dbReference type="InterPro" id="IPR036515">
    <property type="entry name" value="Transposase_17_sf"/>
</dbReference>
<dbReference type="PANTHER" id="PTHR34322:SF2">
    <property type="entry name" value="TRANSPOSASE IS200-LIKE DOMAIN-CONTAINING PROTEIN"/>
    <property type="match status" value="1"/>
</dbReference>
<dbReference type="GO" id="GO:0003677">
    <property type="term" value="F:DNA binding"/>
    <property type="evidence" value="ECO:0007669"/>
    <property type="project" value="InterPro"/>
</dbReference>
<dbReference type="EMBL" id="FMWD01000002">
    <property type="protein sequence ID" value="SCZ53622.1"/>
    <property type="molecule type" value="Genomic_DNA"/>
</dbReference>
<dbReference type="STRING" id="415747.SAMN03097708_00965"/>
<dbReference type="PANTHER" id="PTHR34322">
    <property type="entry name" value="TRANSPOSASE, Y1_TNP DOMAIN-CONTAINING"/>
    <property type="match status" value="1"/>
</dbReference>
<keyword evidence="2" id="KW-1185">Reference proteome</keyword>
<proteinExistence type="predicted"/>
<dbReference type="GO" id="GO:0006313">
    <property type="term" value="P:DNA transposition"/>
    <property type="evidence" value="ECO:0007669"/>
    <property type="project" value="InterPro"/>
</dbReference>
<accession>A0A1G5PW28</accession>
<dbReference type="Proteomes" id="UP000199648">
    <property type="component" value="Unassembled WGS sequence"/>
</dbReference>
<dbReference type="SUPFAM" id="SSF143422">
    <property type="entry name" value="Transposase IS200-like"/>
    <property type="match status" value="1"/>
</dbReference>
<protein>
    <recommendedName>
        <fullName evidence="3">Transposase</fullName>
    </recommendedName>
</protein>
<dbReference type="Gene3D" id="3.30.70.1290">
    <property type="entry name" value="Transposase IS200-like"/>
    <property type="match status" value="1"/>
</dbReference>
<reference evidence="1 2" key="1">
    <citation type="submission" date="2016-10" db="EMBL/GenBank/DDBJ databases">
        <authorList>
            <person name="de Groot N.N."/>
        </authorList>
    </citation>
    <scope>NUCLEOTIDE SEQUENCE [LARGE SCALE GENOMIC DNA]</scope>
    <source>
        <strain evidence="1 2">HLD2</strain>
    </source>
</reference>
<sequence>MPLVQYNFRNGWRGHLWHERFHSFVMDESYLLSTVRYVELNPVEAKLCKQPADRQWSSALPHLLGKGDSSTVVNMPQNKGADVIAPAGPAI</sequence>
<dbReference type="GO" id="GO:0004803">
    <property type="term" value="F:transposase activity"/>
    <property type="evidence" value="ECO:0007669"/>
    <property type="project" value="InterPro"/>
</dbReference>
<dbReference type="AlphaFoldDB" id="A0A1G5PW28"/>
<gene>
    <name evidence="1" type="ORF">SAMN03097708_00965</name>
</gene>
<evidence type="ECO:0008006" key="3">
    <source>
        <dbReference type="Google" id="ProtNLM"/>
    </source>
</evidence>
<evidence type="ECO:0000313" key="2">
    <source>
        <dbReference type="Proteomes" id="UP000199648"/>
    </source>
</evidence>
<evidence type="ECO:0000313" key="1">
    <source>
        <dbReference type="EMBL" id="SCZ53622.1"/>
    </source>
</evidence>
<organism evidence="1 2">
    <name type="scientific">Thiohalomonas denitrificans</name>
    <dbReference type="NCBI Taxonomy" id="415747"/>
    <lineage>
        <taxon>Bacteria</taxon>
        <taxon>Pseudomonadati</taxon>
        <taxon>Pseudomonadota</taxon>
        <taxon>Gammaproteobacteria</taxon>
        <taxon>Thiohalomonadales</taxon>
        <taxon>Thiohalomonadaceae</taxon>
        <taxon>Thiohalomonas</taxon>
    </lineage>
</organism>
<name>A0A1G5PW28_9GAMM</name>